<keyword evidence="3 5" id="KW-0548">Nucleotidyltransferase</keyword>
<organism evidence="6 7">
    <name type="scientific">Halobacillus seohaensis</name>
    <dbReference type="NCBI Taxonomy" id="447421"/>
    <lineage>
        <taxon>Bacteria</taxon>
        <taxon>Bacillati</taxon>
        <taxon>Bacillota</taxon>
        <taxon>Bacilli</taxon>
        <taxon>Bacillales</taxon>
        <taxon>Bacillaceae</taxon>
        <taxon>Halobacillus</taxon>
    </lineage>
</organism>
<gene>
    <name evidence="5" type="primary">rpoY</name>
    <name evidence="6" type="ORF">ACFQIC_05745</name>
</gene>
<evidence type="ECO:0000313" key="6">
    <source>
        <dbReference type="EMBL" id="MFC7061362.1"/>
    </source>
</evidence>
<evidence type="ECO:0000256" key="1">
    <source>
        <dbReference type="ARBA" id="ARBA00022478"/>
    </source>
</evidence>
<keyword evidence="4 5" id="KW-0804">Transcription</keyword>
<evidence type="ECO:0000256" key="5">
    <source>
        <dbReference type="HAMAP-Rule" id="MF_01553"/>
    </source>
</evidence>
<accession>A0ABW2EGK7</accession>
<dbReference type="Proteomes" id="UP001596410">
    <property type="component" value="Unassembled WGS sequence"/>
</dbReference>
<sequence length="69" mass="8428">MIFKVLYQELSKEVPVRERTKAIYVEANKEREVREKLADKQLNIEYIQVLNEEHLEYEKQNEDFQVENV</sequence>
<dbReference type="GO" id="GO:0003899">
    <property type="term" value="F:DNA-directed RNA polymerase activity"/>
    <property type="evidence" value="ECO:0007669"/>
    <property type="project" value="UniProtKB-EC"/>
</dbReference>
<keyword evidence="7" id="KW-1185">Reference proteome</keyword>
<comment type="catalytic activity">
    <reaction evidence="5">
        <text>RNA(n) + a ribonucleoside 5'-triphosphate = RNA(n+1) + diphosphate</text>
        <dbReference type="Rhea" id="RHEA:21248"/>
        <dbReference type="Rhea" id="RHEA-COMP:14527"/>
        <dbReference type="Rhea" id="RHEA-COMP:17342"/>
        <dbReference type="ChEBI" id="CHEBI:33019"/>
        <dbReference type="ChEBI" id="CHEBI:61557"/>
        <dbReference type="ChEBI" id="CHEBI:140395"/>
        <dbReference type="EC" id="2.7.7.6"/>
    </reaction>
</comment>
<dbReference type="Pfam" id="PF07288">
    <property type="entry name" value="RpoY"/>
    <property type="match status" value="1"/>
</dbReference>
<dbReference type="HAMAP" id="MF_01553">
    <property type="entry name" value="RNApol_bact_RpoY"/>
    <property type="match status" value="1"/>
</dbReference>
<comment type="function">
    <text evidence="5">A non-essential component of RNA polymerase (RNAP).</text>
</comment>
<evidence type="ECO:0000256" key="3">
    <source>
        <dbReference type="ARBA" id="ARBA00022695"/>
    </source>
</evidence>
<protein>
    <recommendedName>
        <fullName evidence="5">DNA-directed RNA polymerase subunit epsilon</fullName>
        <shortName evidence="5">RNAP epsilon subunit</shortName>
        <ecNumber evidence="5">2.7.7.6</ecNumber>
    </recommendedName>
    <alternativeName>
        <fullName evidence="5">RNA polymerase epsilon subunit</fullName>
    </alternativeName>
    <alternativeName>
        <fullName evidence="5">Transcriptase subunit epsilon</fullName>
    </alternativeName>
</protein>
<proteinExistence type="inferred from homology"/>
<keyword evidence="2 5" id="KW-0808">Transferase</keyword>
<reference evidence="7" key="1">
    <citation type="journal article" date="2019" name="Int. J. Syst. Evol. Microbiol.">
        <title>The Global Catalogue of Microorganisms (GCM) 10K type strain sequencing project: providing services to taxonomists for standard genome sequencing and annotation.</title>
        <authorList>
            <consortium name="The Broad Institute Genomics Platform"/>
            <consortium name="The Broad Institute Genome Sequencing Center for Infectious Disease"/>
            <person name="Wu L."/>
            <person name="Ma J."/>
        </authorList>
    </citation>
    <scope>NUCLEOTIDE SEQUENCE [LARGE SCALE GENOMIC DNA]</scope>
    <source>
        <strain evidence="7">CGMCC 4.1621</strain>
    </source>
</reference>
<evidence type="ECO:0000256" key="2">
    <source>
        <dbReference type="ARBA" id="ARBA00022679"/>
    </source>
</evidence>
<dbReference type="RefSeq" id="WP_204707961.1">
    <property type="nucleotide sequence ID" value="NZ_JBHSZV010000013.1"/>
</dbReference>
<dbReference type="EC" id="2.7.7.6" evidence="5"/>
<comment type="caution">
    <text evidence="6">The sequence shown here is derived from an EMBL/GenBank/DDBJ whole genome shotgun (WGS) entry which is preliminary data.</text>
</comment>
<keyword evidence="1 5" id="KW-0240">DNA-directed RNA polymerase</keyword>
<dbReference type="EMBL" id="JBHSZV010000013">
    <property type="protein sequence ID" value="MFC7061362.1"/>
    <property type="molecule type" value="Genomic_DNA"/>
</dbReference>
<dbReference type="Gene3D" id="3.10.20.730">
    <property type="entry name" value="RNAP, epsilon subunit-like"/>
    <property type="match status" value="1"/>
</dbReference>
<dbReference type="InterPro" id="IPR009907">
    <property type="entry name" value="RpoY"/>
</dbReference>
<comment type="similarity">
    <text evidence="5">Belongs to the RNA polymerase subunit epsilon family.</text>
</comment>
<evidence type="ECO:0000313" key="7">
    <source>
        <dbReference type="Proteomes" id="UP001596410"/>
    </source>
</evidence>
<evidence type="ECO:0000256" key="4">
    <source>
        <dbReference type="ARBA" id="ARBA00023163"/>
    </source>
</evidence>
<dbReference type="NCBIfam" id="NF010188">
    <property type="entry name" value="PRK13667.1"/>
    <property type="match status" value="1"/>
</dbReference>
<name>A0ABW2EGK7_9BACI</name>
<comment type="subunit">
    <text evidence="5">RNAP is composed of a core of 2 alpha, a beta and a beta' subunit. The core is associated with a delta subunit, and at least one of epsilon or omega. When a sigma factor is associated with the core the holoenzyme is formed, which can initiate transcription.</text>
</comment>